<feature type="transmembrane region" description="Helical" evidence="1">
    <location>
        <begin position="6"/>
        <end position="25"/>
    </location>
</feature>
<evidence type="ECO:0000313" key="3">
    <source>
        <dbReference type="Proteomes" id="UP001183420"/>
    </source>
</evidence>
<feature type="transmembrane region" description="Helical" evidence="1">
    <location>
        <begin position="130"/>
        <end position="151"/>
    </location>
</feature>
<gene>
    <name evidence="2" type="ORF">RNC47_28490</name>
</gene>
<feature type="transmembrane region" description="Helical" evidence="1">
    <location>
        <begin position="409"/>
        <end position="436"/>
    </location>
</feature>
<feature type="transmembrane region" description="Helical" evidence="1">
    <location>
        <begin position="163"/>
        <end position="187"/>
    </location>
</feature>
<evidence type="ECO:0000256" key="1">
    <source>
        <dbReference type="SAM" id="Phobius"/>
    </source>
</evidence>
<feature type="transmembrane region" description="Helical" evidence="1">
    <location>
        <begin position="102"/>
        <end position="124"/>
    </location>
</feature>
<feature type="transmembrane region" description="Helical" evidence="1">
    <location>
        <begin position="355"/>
        <end position="373"/>
    </location>
</feature>
<keyword evidence="1" id="KW-1133">Transmembrane helix</keyword>
<feature type="transmembrane region" description="Helical" evidence="1">
    <location>
        <begin position="299"/>
        <end position="318"/>
    </location>
</feature>
<dbReference type="RefSeq" id="WP_311602794.1">
    <property type="nucleotide sequence ID" value="NZ_JAVREM010000058.1"/>
</dbReference>
<proteinExistence type="predicted"/>
<dbReference type="PANTHER" id="PTHR36178">
    <property type="entry name" value="SLR0625 PROTEIN"/>
    <property type="match status" value="1"/>
</dbReference>
<reference evidence="3" key="1">
    <citation type="submission" date="2023-07" db="EMBL/GenBank/DDBJ databases">
        <title>30 novel species of actinomycetes from the DSMZ collection.</title>
        <authorList>
            <person name="Nouioui I."/>
        </authorList>
    </citation>
    <scope>NUCLEOTIDE SEQUENCE [LARGE SCALE GENOMIC DNA]</scope>
    <source>
        <strain evidence="3">DSM 44918</strain>
    </source>
</reference>
<accession>A0ABU2LXE5</accession>
<dbReference type="EMBL" id="JAVREM010000058">
    <property type="protein sequence ID" value="MDT0322268.1"/>
    <property type="molecule type" value="Genomic_DNA"/>
</dbReference>
<dbReference type="PANTHER" id="PTHR36178:SF1">
    <property type="entry name" value="SODIUM_GLUTAMATE SYMPORTER"/>
    <property type="match status" value="1"/>
</dbReference>
<keyword evidence="1" id="KW-0472">Membrane</keyword>
<name>A0ABU2LXE5_9ACTN</name>
<keyword evidence="3" id="KW-1185">Reference proteome</keyword>
<feature type="transmembrane region" description="Helical" evidence="1">
    <location>
        <begin position="324"/>
        <end position="343"/>
    </location>
</feature>
<dbReference type="InterPro" id="IPR004445">
    <property type="entry name" value="GltS"/>
</dbReference>
<sequence>MEYTPWSLLSDAGLVAALLVVGALLRARLVIIQRLMLPSSVLAGGLGLLFGPEVLDVLPFSDQLGTYASVLIVVVFACLALSNDSGFGTFGKSTGKFSLYSIGSYAVQVGLGVIFALIFLGPVWGTPEAFGTLLFAGWAGGFGTAAALGSAFEEDGWQQASSLGFTSATVGMLVGIVGGIVITNWGARRGHAKGVGTFDSLPEELRSGLVREPADRASTGTATTSAVSIEPLALQLSLVAAVSAAAYGLAEWAGDLYPDFAVPVFALAFVVGLLLRLAGSRTPAWHYVDPRTIRSVSGTATDVLIVCGIASIVPSFVADYVTPLILLFVLGLAICLVLFLVVAPRVFERDWFERALFTWGWATGSVSTGIALLRMSDPKLESGTLDEFGLAYLPLAPIETLTVTLTPTIVAAGAAWALAGGWTALGLLATGAALLLARDTWRRSTGATEPGTVRQPTS</sequence>
<feature type="transmembrane region" description="Helical" evidence="1">
    <location>
        <begin position="64"/>
        <end position="81"/>
    </location>
</feature>
<feature type="transmembrane region" description="Helical" evidence="1">
    <location>
        <begin position="260"/>
        <end position="278"/>
    </location>
</feature>
<comment type="caution">
    <text evidence="2">The sequence shown here is derived from an EMBL/GenBank/DDBJ whole genome shotgun (WGS) entry which is preliminary data.</text>
</comment>
<feature type="transmembrane region" description="Helical" evidence="1">
    <location>
        <begin position="32"/>
        <end position="52"/>
    </location>
</feature>
<organism evidence="2 3">
    <name type="scientific">Streptomyces millisiae</name>
    <dbReference type="NCBI Taxonomy" id="3075542"/>
    <lineage>
        <taxon>Bacteria</taxon>
        <taxon>Bacillati</taxon>
        <taxon>Actinomycetota</taxon>
        <taxon>Actinomycetes</taxon>
        <taxon>Kitasatosporales</taxon>
        <taxon>Streptomycetaceae</taxon>
        <taxon>Streptomyces</taxon>
    </lineage>
</organism>
<dbReference type="Proteomes" id="UP001183420">
    <property type="component" value="Unassembled WGS sequence"/>
</dbReference>
<keyword evidence="1" id="KW-0812">Transmembrane</keyword>
<protein>
    <submittedName>
        <fullName evidence="2">Sodium:glutamate symporter</fullName>
    </submittedName>
</protein>
<evidence type="ECO:0000313" key="2">
    <source>
        <dbReference type="EMBL" id="MDT0322268.1"/>
    </source>
</evidence>